<dbReference type="AlphaFoldDB" id="A0ABD0PM34"/>
<dbReference type="EMBL" id="JAMKFB020000015">
    <property type="protein sequence ID" value="KAL0175082.1"/>
    <property type="molecule type" value="Genomic_DNA"/>
</dbReference>
<organism evidence="1 2">
    <name type="scientific">Cirrhinus mrigala</name>
    <name type="common">Mrigala</name>
    <dbReference type="NCBI Taxonomy" id="683832"/>
    <lineage>
        <taxon>Eukaryota</taxon>
        <taxon>Metazoa</taxon>
        <taxon>Chordata</taxon>
        <taxon>Craniata</taxon>
        <taxon>Vertebrata</taxon>
        <taxon>Euteleostomi</taxon>
        <taxon>Actinopterygii</taxon>
        <taxon>Neopterygii</taxon>
        <taxon>Teleostei</taxon>
        <taxon>Ostariophysi</taxon>
        <taxon>Cypriniformes</taxon>
        <taxon>Cyprinidae</taxon>
        <taxon>Labeoninae</taxon>
        <taxon>Labeonini</taxon>
        <taxon>Cirrhinus</taxon>
    </lineage>
</organism>
<comment type="caution">
    <text evidence="1">The sequence shown here is derived from an EMBL/GenBank/DDBJ whole genome shotgun (WGS) entry which is preliminary data.</text>
</comment>
<dbReference type="SUPFAM" id="SSF50156">
    <property type="entry name" value="PDZ domain-like"/>
    <property type="match status" value="1"/>
</dbReference>
<name>A0ABD0PM34_CIRMR</name>
<evidence type="ECO:0000313" key="2">
    <source>
        <dbReference type="Proteomes" id="UP001529510"/>
    </source>
</evidence>
<evidence type="ECO:0000313" key="1">
    <source>
        <dbReference type="EMBL" id="KAL0175082.1"/>
    </source>
</evidence>
<dbReference type="InterPro" id="IPR036034">
    <property type="entry name" value="PDZ_sf"/>
</dbReference>
<proteinExistence type="predicted"/>
<dbReference type="Gene3D" id="2.30.42.10">
    <property type="match status" value="1"/>
</dbReference>
<evidence type="ECO:0008006" key="3">
    <source>
        <dbReference type="Google" id="ProtNLM"/>
    </source>
</evidence>
<gene>
    <name evidence="1" type="ORF">M9458_031050</name>
</gene>
<keyword evidence="2" id="KW-1185">Reference proteome</keyword>
<feature type="non-terminal residue" evidence="1">
    <location>
        <position position="74"/>
    </location>
</feature>
<reference evidence="1 2" key="1">
    <citation type="submission" date="2024-05" db="EMBL/GenBank/DDBJ databases">
        <title>Genome sequencing and assembly of Indian major carp, Cirrhinus mrigala (Hamilton, 1822).</title>
        <authorList>
            <person name="Mohindra V."/>
            <person name="Chowdhury L.M."/>
            <person name="Lal K."/>
            <person name="Jena J.K."/>
        </authorList>
    </citation>
    <scope>NUCLEOTIDE SEQUENCE [LARGE SCALE GENOMIC DNA]</scope>
    <source>
        <strain evidence="1">CM1030</strain>
        <tissue evidence="1">Blood</tissue>
    </source>
</reference>
<sequence length="74" mass="8157">MTAGLNAGDEILQLNGKDARTLTFADMKVAFAQVSLSLTVNTLPPVDRRQLCFLPPRRSDAVDNLYTDIFSQSQ</sequence>
<dbReference type="Proteomes" id="UP001529510">
    <property type="component" value="Unassembled WGS sequence"/>
</dbReference>
<protein>
    <recommendedName>
        <fullName evidence="3">PDZ domain-containing protein</fullName>
    </recommendedName>
</protein>
<accession>A0ABD0PM34</accession>